<feature type="domain" description="Transposase IS701-like DDE" evidence="1">
    <location>
        <begin position="15"/>
        <end position="158"/>
    </location>
</feature>
<proteinExistence type="predicted"/>
<evidence type="ECO:0000313" key="3">
    <source>
        <dbReference type="Proteomes" id="UP001549031"/>
    </source>
</evidence>
<dbReference type="PANTHER" id="PTHR33627:SF1">
    <property type="entry name" value="TRANSPOSASE"/>
    <property type="match status" value="1"/>
</dbReference>
<keyword evidence="3" id="KW-1185">Reference proteome</keyword>
<dbReference type="InterPro" id="IPR039365">
    <property type="entry name" value="IS701-like"/>
</dbReference>
<organism evidence="2 3">
    <name type="scientific">Pseudorhizobium tarimense</name>
    <dbReference type="NCBI Taxonomy" id="1079109"/>
    <lineage>
        <taxon>Bacteria</taxon>
        <taxon>Pseudomonadati</taxon>
        <taxon>Pseudomonadota</taxon>
        <taxon>Alphaproteobacteria</taxon>
        <taxon>Hyphomicrobiales</taxon>
        <taxon>Rhizobiaceae</taxon>
        <taxon>Rhizobium/Agrobacterium group</taxon>
        <taxon>Pseudorhizobium</taxon>
    </lineage>
</organism>
<reference evidence="2 3" key="1">
    <citation type="submission" date="2024-06" db="EMBL/GenBank/DDBJ databases">
        <title>Genomic Encyclopedia of Type Strains, Phase IV (KMG-IV): sequencing the most valuable type-strain genomes for metagenomic binning, comparative biology and taxonomic classification.</title>
        <authorList>
            <person name="Goeker M."/>
        </authorList>
    </citation>
    <scope>NUCLEOTIDE SEQUENCE [LARGE SCALE GENOMIC DNA]</scope>
    <source>
        <strain evidence="2 3">DSM 105042</strain>
    </source>
</reference>
<gene>
    <name evidence="2" type="ORF">ABID21_000456</name>
</gene>
<protein>
    <recommendedName>
        <fullName evidence="1">Transposase IS701-like DDE domain-containing protein</fullName>
    </recommendedName>
</protein>
<accession>A0ABV2H1N8</accession>
<dbReference type="Pfam" id="PF13546">
    <property type="entry name" value="DDE_5"/>
    <property type="match status" value="1"/>
</dbReference>
<name>A0ABV2H1N8_9HYPH</name>
<evidence type="ECO:0000259" key="1">
    <source>
        <dbReference type="Pfam" id="PF13546"/>
    </source>
</evidence>
<dbReference type="EMBL" id="JBEPLJ010000001">
    <property type="protein sequence ID" value="MET3584364.1"/>
    <property type="molecule type" value="Genomic_DNA"/>
</dbReference>
<dbReference type="InterPro" id="IPR038721">
    <property type="entry name" value="IS701-like_DDE_dom"/>
</dbReference>
<sequence>MDRNWHADLERWLTPFSTALQHKTRARMCPAYIAGLIGPADRNSIQPMAARDGDVSYVIGSGVWDVAPLEAALLVEADKLVGDQSAWLIIDDTALPKKGRHSVGVAPQYASALGKTADCQSLISVSLASREVPVMVGLRLFLPETWTDDPERMVRARAEGSTGRFDKAGDRPRGDRSGYRLWHALRLLACRLRIWIKRAVPSGFERAWPQVGGGAVAPPKRLHDRPCDARTAKCFSQKQSNLKCQSSASLP</sequence>
<dbReference type="PANTHER" id="PTHR33627">
    <property type="entry name" value="TRANSPOSASE"/>
    <property type="match status" value="1"/>
</dbReference>
<dbReference type="Proteomes" id="UP001549031">
    <property type="component" value="Unassembled WGS sequence"/>
</dbReference>
<comment type="caution">
    <text evidence="2">The sequence shown here is derived from an EMBL/GenBank/DDBJ whole genome shotgun (WGS) entry which is preliminary data.</text>
</comment>
<evidence type="ECO:0000313" key="2">
    <source>
        <dbReference type="EMBL" id="MET3584364.1"/>
    </source>
</evidence>